<evidence type="ECO:0000259" key="4">
    <source>
        <dbReference type="Pfam" id="PF21075"/>
    </source>
</evidence>
<dbReference type="InterPro" id="IPR048381">
    <property type="entry name" value="GDH_C"/>
</dbReference>
<dbReference type="Pfam" id="PF21077">
    <property type="entry name" value="GDH_ACT3"/>
    <property type="match status" value="1"/>
</dbReference>
<feature type="domain" description="NAD-specific glutamate dehydrogenase C-terminal" evidence="3">
    <location>
        <begin position="1216"/>
        <end position="1535"/>
    </location>
</feature>
<evidence type="ECO:0000259" key="2">
    <source>
        <dbReference type="Pfam" id="PF05088"/>
    </source>
</evidence>
<evidence type="ECO:0000256" key="1">
    <source>
        <dbReference type="SAM" id="MobiDB-lite"/>
    </source>
</evidence>
<dbReference type="PIRSF" id="PIRSF036761">
    <property type="entry name" value="GDH_Mll4104"/>
    <property type="match status" value="1"/>
</dbReference>
<sequence length="1649" mass="186616">MRIPEDSACGFGGHVVASVLNALREKFPSQTNEYGLLKSFIEKFYNFSYSTDVELTSQFLLNIAEDLYNFIGNRKPKESMVRVFTVERPGCPEKSFTIVETANDNLPFIIDSVIIALKKHNLPIYHYTNAVLLLKREGGRIVGVDALSTSCTDDRACESVAYFVVGPASEALQSKLKMEVEQALHSVVCCVGDWQPMLSRVDELLSSMRGDPSREEICRFLEWLRGDSFVFLGYSEYTKSKSGELVLDPKRSLGLQRIGTQAQKSLSCQAQSKEPLYVVQSNCVSHVHRYGYMICIGLRTFDKAGNIEQEKCFYGFFTSSVEFQSACHIPVIRKKVELVKERSGFLKTGHNGKALMAIMQKFSREELFRFSEEDLFQISMGILFLSSSPKVRLFMLKDAINGFIWCIIFIPKNLASTELADRIAAVLESALGGKVVGQHYNMYDESDLVRLQFTIKTNDAASCAISAQEVEKMVVESTKRWEDRLQQVVSQRLDGDFSEYVSAFPTSYQEHFSPENARHDILKIHKVLENPTGEGEVDLYLLENCNYYQLKIYVLLDGDLRLLKVLDVVKKMGARMLQHHSYDITVREKCVRLHHFVLANTSKSFDHHNVKSQFETTLKKVFSGETENDYFNSLVILANLGWKEVLLVRTLSRYLKQISFNYSQAYIQKVVRKHSDMVNLFVRLFEARFDPDISGDRDAKVAGVRKSIDALFTQVSDIVHDYILKCIYNLILAVLRTNYYQDGRNYLSLKLDSGAVPDIPRPLPFREIYVYSNTFEGIHLRGGKVARGGIRWSDRTEDFRTEGNSRKLGSVECAIECYKSFLRGILDITDNVIDNKCVTPSRVVRYDDDDPYLVVAADKGTASFSDHANQISAEYNFWLGDAFASGGSVGFDHKKIGITARGAWVAAQRHFWTMGKNIQKDTFTAVGIGDMSGDVFGNGMLLSDKMCLLGAFNHIHIFVDPSPDPAKSFAERKRLFETPGSSWQDYKPSLISKGGGVFLRSSKSIALTPEMKKCFQLDTKDSSISPTALIRAMLKAPVDMIWNGGIGTYVKSSREAHTTIGDKANDRLRVNGADLRASMVIEGGNLGCTQLGRVEYAGKGGRINTDFIDNAGGVICSDFEVNLKICLEMAVRDKFISLEERNKILYDMLLDIPGILMERHNKLETRTLMLECIQAKKRIEQHHRIMQYLERIKALDRGMEFLPGDDEVLKMISESRGLDAPQIAVLIAYTRTFIKGGIMKSNLLQHGLASVYESQYLLSYFPESIRNRFEKYIKQHKLKHEILATCISNDIVNRMGCVFVSHIESMGITIDTIARVYVIVSRIYNLQDIWSELDRADGTIDVNDYVTIIREVQKFVGQATFWMLRHMHKFPDVEQRLEGLSSQTLLIEENMENILCGEFLESYNTARRNLPQQNLDPKIAQRIGGLQFSIFAMDIIHLAESTGADIVAVGKVYFRLRSVLSFSRIRELAMQMDAASPYWQRVAIRNLLDDLSDYQSIITGNIVKHMVLNKVDMKKCVDTVAQEHVDSWCTQYKNQLDGNGVGSGSWVPCYRSKKASRTTKNRRAYYRRFIEIKEEVWDAMRAACDNSTGTGYAVPKKRIMGDDGVLYEAYEVSDVIRCDSRDKQALDVLGTGHGSADDDSAQATTKKDN</sequence>
<dbReference type="InterPro" id="IPR049064">
    <property type="entry name" value="NAD_Glu_DH_ACT3"/>
</dbReference>
<dbReference type="SUPFAM" id="SSF51735">
    <property type="entry name" value="NAD(P)-binding Rossmann-fold domains"/>
    <property type="match status" value="1"/>
</dbReference>
<dbReference type="InterPro" id="IPR049059">
    <property type="entry name" value="NAD_Glu_DH_HM1"/>
</dbReference>
<proteinExistence type="predicted"/>
<accession>A0A6A6JZI2</accession>
<dbReference type="GO" id="GO:0004352">
    <property type="term" value="F:glutamate dehydrogenase (NAD+) activity"/>
    <property type="evidence" value="ECO:0007669"/>
    <property type="project" value="InterPro"/>
</dbReference>
<evidence type="ECO:0000259" key="5">
    <source>
        <dbReference type="Pfam" id="PF21076"/>
    </source>
</evidence>
<evidence type="ECO:0000313" key="8">
    <source>
        <dbReference type="Proteomes" id="UP000467840"/>
    </source>
</evidence>
<evidence type="ECO:0000259" key="3">
    <source>
        <dbReference type="Pfam" id="PF21074"/>
    </source>
</evidence>
<evidence type="ECO:0000259" key="6">
    <source>
        <dbReference type="Pfam" id="PF21077"/>
    </source>
</evidence>
<dbReference type="InterPro" id="IPR007780">
    <property type="entry name" value="NAD_Glu_DH_bac"/>
</dbReference>
<dbReference type="Gene3D" id="3.40.50.720">
    <property type="entry name" value="NAD(P)-binding Rossmann-like Domain"/>
    <property type="match status" value="1"/>
</dbReference>
<dbReference type="Pfam" id="PF05088">
    <property type="entry name" value="Bac_GDH_CD"/>
    <property type="match status" value="2"/>
</dbReference>
<gene>
    <name evidence="7" type="ORF">GH714_042641</name>
</gene>
<dbReference type="Proteomes" id="UP000467840">
    <property type="component" value="Unassembled WGS sequence"/>
</dbReference>
<dbReference type="SUPFAM" id="SSF53223">
    <property type="entry name" value="Aminoacid dehydrogenase-like, N-terminal domain"/>
    <property type="match status" value="1"/>
</dbReference>
<protein>
    <submittedName>
        <fullName evidence="7">Uncharacterized protein</fullName>
    </submittedName>
</protein>
<feature type="region of interest" description="Disordered" evidence="1">
    <location>
        <begin position="1629"/>
        <end position="1649"/>
    </location>
</feature>
<dbReference type="EMBL" id="JAAGAX010000511">
    <property type="protein sequence ID" value="KAF2281817.1"/>
    <property type="molecule type" value="Genomic_DNA"/>
</dbReference>
<name>A0A6A6JZI2_HEVBR</name>
<dbReference type="InterPro" id="IPR024727">
    <property type="entry name" value="NAD_Glu_DH_N_ACT1"/>
</dbReference>
<dbReference type="InterPro" id="IPR049056">
    <property type="entry name" value="NAD_Glu_DH_HM3"/>
</dbReference>
<organism evidence="7 8">
    <name type="scientific">Hevea brasiliensis</name>
    <name type="common">Para rubber tree</name>
    <name type="synonym">Siphonia brasiliensis</name>
    <dbReference type="NCBI Taxonomy" id="3981"/>
    <lineage>
        <taxon>Eukaryota</taxon>
        <taxon>Viridiplantae</taxon>
        <taxon>Streptophyta</taxon>
        <taxon>Embryophyta</taxon>
        <taxon>Tracheophyta</taxon>
        <taxon>Spermatophyta</taxon>
        <taxon>Magnoliopsida</taxon>
        <taxon>eudicotyledons</taxon>
        <taxon>Gunneridae</taxon>
        <taxon>Pentapetalae</taxon>
        <taxon>rosids</taxon>
        <taxon>fabids</taxon>
        <taxon>Malpighiales</taxon>
        <taxon>Euphorbiaceae</taxon>
        <taxon>Crotonoideae</taxon>
        <taxon>Micrandreae</taxon>
        <taxon>Hevea</taxon>
    </lineage>
</organism>
<dbReference type="Pfam" id="PF21073">
    <property type="entry name" value="GDH_HM1"/>
    <property type="match status" value="1"/>
</dbReference>
<dbReference type="InterPro" id="IPR036291">
    <property type="entry name" value="NAD(P)-bd_dom_sf"/>
</dbReference>
<reference evidence="7 8" key="1">
    <citation type="journal article" date="2020" name="Mol. Plant">
        <title>The Chromosome-Based Rubber Tree Genome Provides New Insights into Spurge Genome Evolution and Rubber Biosynthesis.</title>
        <authorList>
            <person name="Liu J."/>
            <person name="Shi C."/>
            <person name="Shi C.C."/>
            <person name="Li W."/>
            <person name="Zhang Q.J."/>
            <person name="Zhang Y."/>
            <person name="Li K."/>
            <person name="Lu H.F."/>
            <person name="Shi C."/>
            <person name="Zhu S.T."/>
            <person name="Xiao Z.Y."/>
            <person name="Nan H."/>
            <person name="Yue Y."/>
            <person name="Zhu X.G."/>
            <person name="Wu Y."/>
            <person name="Hong X.N."/>
            <person name="Fan G.Y."/>
            <person name="Tong Y."/>
            <person name="Zhang D."/>
            <person name="Mao C.L."/>
            <person name="Liu Y.L."/>
            <person name="Hao S.J."/>
            <person name="Liu W.Q."/>
            <person name="Lv M.Q."/>
            <person name="Zhang H.B."/>
            <person name="Liu Y."/>
            <person name="Hu-Tang G.R."/>
            <person name="Wang J.P."/>
            <person name="Wang J.H."/>
            <person name="Sun Y.H."/>
            <person name="Ni S.B."/>
            <person name="Chen W.B."/>
            <person name="Zhang X.C."/>
            <person name="Jiao Y.N."/>
            <person name="Eichler E.E."/>
            <person name="Li G.H."/>
            <person name="Liu X."/>
            <person name="Gao L.Z."/>
        </authorList>
    </citation>
    <scope>NUCLEOTIDE SEQUENCE [LARGE SCALE GENOMIC DNA]</scope>
    <source>
        <strain evidence="8">cv. GT1</strain>
        <tissue evidence="7">Leaf</tissue>
    </source>
</reference>
<dbReference type="GO" id="GO:0004069">
    <property type="term" value="F:L-aspartate:2-oxoglutarate aminotransferase activity"/>
    <property type="evidence" value="ECO:0007669"/>
    <property type="project" value="InterPro"/>
</dbReference>
<dbReference type="InterPro" id="IPR028971">
    <property type="entry name" value="NAD-GDH_cat"/>
</dbReference>
<dbReference type="InterPro" id="IPR049062">
    <property type="entry name" value="NAD_Glu_DH_ACT2"/>
</dbReference>
<feature type="domain" description="NAD-glutamate dehydrogenase N-terminal ACT1" evidence="4">
    <location>
        <begin position="40"/>
        <end position="171"/>
    </location>
</feature>
<dbReference type="PANTHER" id="PTHR43403">
    <property type="entry name" value="NAD-SPECIFIC GLUTAMATE DEHYDROGENASE"/>
    <property type="match status" value="1"/>
</dbReference>
<keyword evidence="8" id="KW-1185">Reference proteome</keyword>
<feature type="domain" description="NAD-glutamate dehydrogenase catalytic" evidence="2">
    <location>
        <begin position="708"/>
        <end position="802"/>
    </location>
</feature>
<dbReference type="InterPro" id="IPR046346">
    <property type="entry name" value="Aminoacid_DH-like_N_sf"/>
</dbReference>
<feature type="domain" description="NAD-glutamate dehydrogenase ACT2" evidence="5">
    <location>
        <begin position="392"/>
        <end position="482"/>
    </location>
</feature>
<dbReference type="InterPro" id="IPR049058">
    <property type="entry name" value="NAD_Glu_DH_HM2"/>
</dbReference>
<feature type="domain" description="NAD-glutamate dehydrogenase ACT3" evidence="6">
    <location>
        <begin position="546"/>
        <end position="608"/>
    </location>
</feature>
<dbReference type="Pfam" id="PF21075">
    <property type="entry name" value="GDH_ACT1"/>
    <property type="match status" value="1"/>
</dbReference>
<comment type="caution">
    <text evidence="7">The sequence shown here is derived from an EMBL/GenBank/DDBJ whole genome shotgun (WGS) entry which is preliminary data.</text>
</comment>
<feature type="domain" description="NAD-glutamate dehydrogenase catalytic" evidence="2">
    <location>
        <begin position="811"/>
        <end position="1169"/>
    </location>
</feature>
<dbReference type="Pfam" id="PF21074">
    <property type="entry name" value="GDH_C"/>
    <property type="match status" value="1"/>
</dbReference>
<dbReference type="Pfam" id="PF21079">
    <property type="entry name" value="GDH_HM2"/>
    <property type="match status" value="1"/>
</dbReference>
<dbReference type="Pfam" id="PF21076">
    <property type="entry name" value="GDH_ACT2"/>
    <property type="match status" value="1"/>
</dbReference>
<evidence type="ECO:0000313" key="7">
    <source>
        <dbReference type="EMBL" id="KAF2281817.1"/>
    </source>
</evidence>
<dbReference type="GO" id="GO:0006538">
    <property type="term" value="P:L-glutamate catabolic process"/>
    <property type="evidence" value="ECO:0007669"/>
    <property type="project" value="InterPro"/>
</dbReference>
<dbReference type="PANTHER" id="PTHR43403:SF1">
    <property type="entry name" value="NAD-SPECIFIC GLUTAMATE DEHYDROGENASE"/>
    <property type="match status" value="1"/>
</dbReference>
<dbReference type="Pfam" id="PF21078">
    <property type="entry name" value="GDH_HM3"/>
    <property type="match status" value="1"/>
</dbReference>